<feature type="region of interest" description="Disordered" evidence="23">
    <location>
        <begin position="481"/>
        <end position="501"/>
    </location>
</feature>
<comment type="function">
    <text evidence="16">Anti-angiogenic and anti-tumor peptide that inhibits endothelial cell migration, collagen-induced endothelial tube morphogenesis and blood vessel growth in the chorioallantoic membrane. Blocks endothelial cell adhesion to fibronectin and type I collagen. Anti-tumor agent in neovascularization. Interaction with its ligand, integrin alpha2/beta1, is required for the anti-angiogenic properties. Evokes a reduction in phosphorylation of receptor tyrosine kinases via alpha2/beta1 integrin-mediated activation of the tyrosine phosphatase, PTPN6.</text>
</comment>
<evidence type="ECO:0000259" key="24">
    <source>
        <dbReference type="PROSITE" id="PS50027"/>
    </source>
</evidence>
<dbReference type="SMART" id="SM00409">
    <property type="entry name" value="IG"/>
    <property type="match status" value="8"/>
</dbReference>
<dbReference type="InterPro" id="IPR050958">
    <property type="entry name" value="Cell_Adh-Cytoskel_Orgn"/>
</dbReference>
<sequence length="2298" mass="248967">LLLLLLLLLLLFLLLLLLLLLLQRSLVSIDYSSRLDDVNSEEFQDVSKAVVDTLESEYYKIPGEQVVSVVFIKEIDGYIFVELDVGSERNVDEDQIRQVLFSVIESGSIASYVTSTWGFQFRRLGAAQTPGPDAPYLLSVTPVVRACTADEFRCRSGECISKEFLCDSRSDCRDMSDELDCEAVAAPLTTRRAPVTAPPGVFPAKPSLPPFPRPCRKDEAVCSNKQCIPRDYLCDGERDCSDGSDESRCGTPSPCEPNEFKCRNGHCALKLWRCDGDNDCTDGSDELNCPTKGPGDTCAPDQFVCVSTRTCIPASYQCDDETDCADRSDEIGCTPPQVITPPEESIQAAPGETVRFTCVAVGVPTPIITWRLNWGHIPSSRRVSITSKNGRGTLVIEDVKEADQGAYTCEAINARGMVFGIPDGVLSLTPGRGPCPEGHFHNEETSQCFPCFCFGITKSCRGTSRHRSQIRLRFDTPDNFKGVNVTTPSQPGTPPLSSTQLQIDPGLQEFQLVDLSRRFLVHDSFWMLPGQFLGNKVDSYGGFLRFKVRYGLARGQSEPVQKPNVMIVGNGQKLIYRVQVPTQPSVVNQRQVQFTEEHWEKESGASVSREELLLTLQNLEAVMIQTVYDNRMASVGLSDIVMDTTTTEVTGLGLAHGVEECRCPAGYAGLSCERCEAHFKRVPGGPYLGTCSGCNCNGHSSTCDPFSGYCLNCQHHTEGPQCNKCKPGFFGDATKGTPTACRPCPCPYTEAPRRFSESCFLDTDGQATCDACAPGYTGRRCEKCAPGFKGDPIQPRGKCPNVMGQSCNECATGSFHLSHANPEGCLRCFCMGVSRQCSSSSWNRDQVLPPGAGKRAQFSLSNSAGSRTISEGIRFTGASELTFSSFHTLPRDIYYWVLPERFRGDKVTSYGGELRYTITHDTFPGSPALRGQPDVLLQGNEIFLEHVAETSPLPGSPTTFTVPFREQAWHRADGQKATREHLLMALADIDVFMIRASYSDRQAESRISGIDMDVAVPHTTGLSPALEVEDCTCPPGYRGPSCQDCDVGYTRTTSGLYLGTCERCNCNQHTAECDAETGDCQACQHNTEGQRCERCQPGFFGDARRGTPGDCQPHSAFLLPPFERGVPTCDSCAPGYIGRQCERCAPGYVGNPSRGQPCTGESNHGTRCHCDPHGSISSHCDASGQCQCKAHTEGPSCGSCRPHHFHLSAENKEGCLPCFCMGVTQQCTSSSYHRDLITTPFLPRNFQGFSLVNRQHTTRIETGFTVEMSPEGPQLSYARFGQLGEETYHWQLPETYLGDKVGSYGGRLRYTLSYNAGGRGTPLPDADVQITGNDITLVAYLSELRPRERKSFEVIFQEQYWKRPDGQPATREHLMMVLADLDEILIRATHSTEMLSAGITGVSMETAVPTYTSLPRALEVEECRCPPGYQGLSCQDCAAGYTRTGGGLYLGHCALCECNGHSDSCHPETGACSSCLHHAAGEFCEKCAPGFYGDATAGTPEDCQPCACPLTDPENQFSRTCESLGGGGYRCTACEPGYTGQYCEQCAPGYTGNPNIRGQKCVSLDQPGLVVQVHPPRTAVSQGSKVTLRCHVSGAPPHYFYWSREDGRPVPSTTQRRQQGLELHFPNIQPSEAGVYICTCRNLQFSNASRAEVVVTEGPSKPITVTVEEQKVQSVKPGGDVTFVCTAKSKSPAYTLVWTRQNNGKLPSRAMDFNGILTIRNVQPEDAGIYVCTGSNMFDMDEGVATLYVQAGPAVHPMATIEPSQLSVQPGQAAEFRCIATGSPEPTVEWIGGQGGVISSKAVIQGGILRFPAAEPSDEAQYLCRVRNSAGQHMARAFLQVHSASIPQVQVSPERTEVHEGSTVRLYCRAGGSPAATITWEKEGGRLPPQSRAERTDIATLVIPSITVADGGVYHCVGSSASGVGRARIEVMVIRAAGLSPTVKIESSSSSVIEGQTLDLNCIVAGQPAASVTWYRRGGALPSNHQVYGSVLRILQVSAADSGEYVCRVSNGAGPKEASIMVTVQQQGHTHGSAHDTPPIRIESSSPSITEGQDLELSCLVTGQSRARVTWYKRGGSLPANHKISGYHLRILAATAADSGEYVCRLSDAASSLPPAELPASGITPPLRIESPSPSIVEGQTLDLNCVVAGQAGATITWYKRGGTLPANHQISGSHLRIPQASTADSGEYICHVNLDSIVREASVIVSGTRSASNITPSMRIEASSPHVAEGQTLELDCIIAHQDQATVTWYRRGGALPASHQVWGACPVFPWHLPRVPSIEHSLFKISKQGWECPLES</sequence>
<feature type="domain" description="Ig-like" evidence="25">
    <location>
        <begin position="1757"/>
        <end position="1840"/>
    </location>
</feature>
<dbReference type="InterPro" id="IPR036179">
    <property type="entry name" value="Ig-like_dom_sf"/>
</dbReference>
<keyword evidence="13" id="KW-0325">Glycoprotein</keyword>
<dbReference type="SMART" id="SM00281">
    <property type="entry name" value="LamB"/>
    <property type="match status" value="3"/>
</dbReference>
<dbReference type="GO" id="GO:0007156">
    <property type="term" value="P:homophilic cell adhesion via plasma membrane adhesion molecules"/>
    <property type="evidence" value="ECO:0007669"/>
    <property type="project" value="TreeGrafter"/>
</dbReference>
<evidence type="ECO:0000256" key="10">
    <source>
        <dbReference type="ARBA" id="ARBA00022889"/>
    </source>
</evidence>
<dbReference type="InterPro" id="IPR023415">
    <property type="entry name" value="LDLR_class-A_CS"/>
</dbReference>
<feature type="disulfide bond" evidence="21">
    <location>
        <begin position="154"/>
        <end position="172"/>
    </location>
</feature>
<keyword evidence="2" id="KW-0964">Secreted</keyword>
<feature type="domain" description="Ig-like" evidence="25">
    <location>
        <begin position="1847"/>
        <end position="1932"/>
    </location>
</feature>
<dbReference type="InterPro" id="IPR013098">
    <property type="entry name" value="Ig_I-set"/>
</dbReference>
<dbReference type="Gene3D" id="2.10.25.10">
    <property type="entry name" value="Laminin"/>
    <property type="match status" value="6"/>
</dbReference>
<dbReference type="FunFam" id="2.60.40.10:FF:000602">
    <property type="entry name" value="Basement membrane-specific heparan sulfate proteoglycan core protein"/>
    <property type="match status" value="1"/>
</dbReference>
<name>A0A670JZB7_PODMU</name>
<dbReference type="GO" id="GO:0005604">
    <property type="term" value="C:basement membrane"/>
    <property type="evidence" value="ECO:0007669"/>
    <property type="project" value="UniProtKB-SubCell"/>
</dbReference>
<feature type="domain" description="Laminin EGF-like" evidence="24">
    <location>
        <begin position="1506"/>
        <end position="1563"/>
    </location>
</feature>
<dbReference type="FunFam" id="2.60.40.10:FF:002701">
    <property type="match status" value="1"/>
</dbReference>
<dbReference type="GO" id="GO:0007420">
    <property type="term" value="P:brain development"/>
    <property type="evidence" value="ECO:0007669"/>
    <property type="project" value="UniProtKB-ARBA"/>
</dbReference>
<dbReference type="PANTHER" id="PTHR45080:SF30">
    <property type="entry name" value="HEPARAN SULFATE PROTEOGLYCAN 2"/>
    <property type="match status" value="1"/>
</dbReference>
<dbReference type="FunFam" id="2.10.25.10:FF:000307">
    <property type="entry name" value="Basement membrane-specific heparan sulfate proteoglycan core protein"/>
    <property type="match status" value="1"/>
</dbReference>
<dbReference type="PROSITE" id="PS50835">
    <property type="entry name" value="IG_LIKE"/>
    <property type="match status" value="9"/>
</dbReference>
<feature type="disulfide bond" evidence="22">
    <location>
        <begin position="1475"/>
        <end position="1484"/>
    </location>
</feature>
<dbReference type="PANTHER" id="PTHR45080">
    <property type="entry name" value="CONTACTIN 5"/>
    <property type="match status" value="1"/>
</dbReference>
<feature type="disulfide bond" evidence="21">
    <location>
        <begin position="255"/>
        <end position="267"/>
    </location>
</feature>
<keyword evidence="4" id="KW-0037">Angiogenesis</keyword>
<keyword evidence="9" id="KW-0084">Basement membrane</keyword>
<dbReference type="CDD" id="cd00112">
    <property type="entry name" value="LDLa"/>
    <property type="match status" value="4"/>
</dbReference>
<dbReference type="Pfam" id="PF24973">
    <property type="entry name" value="EGF_LMN_ATRN"/>
    <property type="match status" value="4"/>
</dbReference>
<dbReference type="GO" id="GO:0043025">
    <property type="term" value="C:neuronal cell body"/>
    <property type="evidence" value="ECO:0007669"/>
    <property type="project" value="TreeGrafter"/>
</dbReference>
<feature type="disulfide bond" evidence="21">
    <location>
        <begin position="147"/>
        <end position="159"/>
    </location>
</feature>
<feature type="disulfide bond" evidence="22">
    <location>
        <begin position="1534"/>
        <end position="1543"/>
    </location>
</feature>
<dbReference type="GO" id="GO:0048732">
    <property type="term" value="P:gland development"/>
    <property type="evidence" value="ECO:0007669"/>
    <property type="project" value="UniProtKB-ARBA"/>
</dbReference>
<dbReference type="Gene3D" id="2.170.300.10">
    <property type="entry name" value="Tie2 ligand-binding domain superfamily"/>
    <property type="match status" value="1"/>
</dbReference>
<feature type="domain" description="Laminin EGF-like" evidence="24">
    <location>
        <begin position="694"/>
        <end position="743"/>
    </location>
</feature>
<dbReference type="PROSITE" id="PS51115">
    <property type="entry name" value="LAMININ_IVA"/>
    <property type="match status" value="3"/>
</dbReference>
<dbReference type="FunFam" id="2.10.25.10:FF:000128">
    <property type="entry name" value="laminin subunit alpha-2 isoform X1"/>
    <property type="match status" value="1"/>
</dbReference>
<dbReference type="GO" id="GO:0046872">
    <property type="term" value="F:metal ion binding"/>
    <property type="evidence" value="ECO:0007669"/>
    <property type="project" value="UniProtKB-KW"/>
</dbReference>
<dbReference type="InterPro" id="IPR002172">
    <property type="entry name" value="LDrepeatLR_classA_rpt"/>
</dbReference>
<evidence type="ECO:0000313" key="27">
    <source>
        <dbReference type="Ensembl" id="ENSPMRP00000030628.1"/>
    </source>
</evidence>
<dbReference type="FunFam" id="2.60.40.10:FF:000709">
    <property type="entry name" value="basement membrane-specific heparan sulfate proteoglycan core protein"/>
    <property type="match status" value="1"/>
</dbReference>
<dbReference type="InterPro" id="IPR003598">
    <property type="entry name" value="Ig_sub2"/>
</dbReference>
<dbReference type="GO" id="GO:0001525">
    <property type="term" value="P:angiogenesis"/>
    <property type="evidence" value="ECO:0007669"/>
    <property type="project" value="UniProtKB-KW"/>
</dbReference>
<keyword evidence="8" id="KW-0106">Calcium</keyword>
<feature type="domain" description="Ig-like" evidence="25">
    <location>
        <begin position="336"/>
        <end position="413"/>
    </location>
</feature>
<dbReference type="Gene3D" id="2.60.40.10">
    <property type="entry name" value="Immunoglobulins"/>
    <property type="match status" value="8"/>
</dbReference>
<keyword evidence="14" id="KW-0654">Proteoglycan</keyword>
<dbReference type="CDD" id="cd00055">
    <property type="entry name" value="EGF_Lam"/>
    <property type="match status" value="7"/>
</dbReference>
<protein>
    <recommendedName>
        <fullName evidence="20">Basement membrane-specific heparan sulfate proteoglycan core protein</fullName>
    </recommendedName>
</protein>
<dbReference type="InterPro" id="IPR056863">
    <property type="entry name" value="LMN_ATRN_NET-like_EGF"/>
</dbReference>
<dbReference type="SMART" id="SM00181">
    <property type="entry name" value="EGF"/>
    <property type="match status" value="6"/>
</dbReference>
<evidence type="ECO:0000256" key="16">
    <source>
        <dbReference type="ARBA" id="ARBA00053711"/>
    </source>
</evidence>
<feature type="domain" description="Ig-like" evidence="25">
    <location>
        <begin position="1662"/>
        <end position="1750"/>
    </location>
</feature>
<dbReference type="Pfam" id="PF00053">
    <property type="entry name" value="EGF_laminin"/>
    <property type="match status" value="4"/>
</dbReference>
<comment type="caution">
    <text evidence="22">Lacks conserved residue(s) required for the propagation of feature annotation.</text>
</comment>
<evidence type="ECO:0000256" key="9">
    <source>
        <dbReference type="ARBA" id="ARBA00022869"/>
    </source>
</evidence>
<comment type="function">
    <text evidence="17">Has anti-angiogenic properties that require binding of calcium ions for full activity.</text>
</comment>
<feature type="disulfide bond" evidence="21">
    <location>
        <begin position="166"/>
        <end position="181"/>
    </location>
</feature>
<dbReference type="SUPFAM" id="SSF57196">
    <property type="entry name" value="EGF/Laminin"/>
    <property type="match status" value="6"/>
</dbReference>
<feature type="domain" description="Laminin IV type A" evidence="26">
    <location>
        <begin position="1244"/>
        <end position="1422"/>
    </location>
</feature>
<feature type="disulfide bond" evidence="22">
    <location>
        <begin position="1083"/>
        <end position="1092"/>
    </location>
</feature>
<dbReference type="FunFam" id="2.10.25.10:FF:000106">
    <property type="entry name" value="Heparan sulfate proteoglycan 2"/>
    <property type="match status" value="2"/>
</dbReference>
<feature type="disulfide bond" evidence="22">
    <location>
        <begin position="1168"/>
        <end position="1180"/>
    </location>
</feature>
<evidence type="ECO:0000256" key="15">
    <source>
        <dbReference type="ARBA" id="ARBA00023292"/>
    </source>
</evidence>
<dbReference type="SMART" id="SM00192">
    <property type="entry name" value="LDLa"/>
    <property type="match status" value="4"/>
</dbReference>
<evidence type="ECO:0000256" key="21">
    <source>
        <dbReference type="PROSITE-ProRule" id="PRU00124"/>
    </source>
</evidence>
<dbReference type="CDD" id="cd05743">
    <property type="entry name" value="Ig_Perlecan_like"/>
    <property type="match status" value="1"/>
</dbReference>
<dbReference type="InterPro" id="IPR002049">
    <property type="entry name" value="LE_dom"/>
</dbReference>
<dbReference type="InterPro" id="IPR003599">
    <property type="entry name" value="Ig_sub"/>
</dbReference>
<dbReference type="GO" id="GO:0005886">
    <property type="term" value="C:plasma membrane"/>
    <property type="evidence" value="ECO:0007669"/>
    <property type="project" value="TreeGrafter"/>
</dbReference>
<feature type="domain" description="Laminin EGF-like" evidence="24">
    <location>
        <begin position="1064"/>
        <end position="1113"/>
    </location>
</feature>
<dbReference type="Ensembl" id="ENSPMRT00000032484.1">
    <property type="protein sequence ID" value="ENSPMRP00000030628.1"/>
    <property type="gene ID" value="ENSPMRG00000017360.1"/>
</dbReference>
<dbReference type="GeneTree" id="ENSGT00940000156670"/>
<keyword evidence="12 22" id="KW-1015">Disulfide bond</keyword>
<dbReference type="FunFam" id="2.60.40.10:FF:000644">
    <property type="entry name" value="Basement membrane-specific heparan sulfate proteoglycan core protein"/>
    <property type="match status" value="1"/>
</dbReference>
<dbReference type="PRINTS" id="PR00261">
    <property type="entry name" value="LDLRECEPTOR"/>
</dbReference>
<dbReference type="PROSITE" id="PS50068">
    <property type="entry name" value="LDLRA_2"/>
    <property type="match status" value="4"/>
</dbReference>
<feature type="domain" description="Ig-like" evidence="25">
    <location>
        <begin position="2217"/>
        <end position="2298"/>
    </location>
</feature>
<feature type="domain" description="Laminin IV type A" evidence="26">
    <location>
        <begin position="853"/>
        <end position="1030"/>
    </location>
</feature>
<dbReference type="InterPro" id="IPR007110">
    <property type="entry name" value="Ig-like_dom"/>
</dbReference>
<dbReference type="InterPro" id="IPR000082">
    <property type="entry name" value="SEA_dom"/>
</dbReference>
<dbReference type="GO" id="GO:0008046">
    <property type="term" value="F:axon guidance receptor activity"/>
    <property type="evidence" value="ECO:0007669"/>
    <property type="project" value="TreeGrafter"/>
</dbReference>
<keyword evidence="14" id="KW-0357">Heparan sulfate</keyword>
<dbReference type="PROSITE" id="PS01248">
    <property type="entry name" value="EGF_LAM_1"/>
    <property type="match status" value="6"/>
</dbReference>
<dbReference type="Proteomes" id="UP000472272">
    <property type="component" value="Chromosome 8"/>
</dbReference>
<dbReference type="Pfam" id="PF00057">
    <property type="entry name" value="Ldl_recept_a"/>
    <property type="match status" value="4"/>
</dbReference>
<dbReference type="InterPro" id="IPR036055">
    <property type="entry name" value="LDL_receptor-like_sf"/>
</dbReference>
<evidence type="ECO:0000313" key="28">
    <source>
        <dbReference type="Proteomes" id="UP000472272"/>
    </source>
</evidence>
<feature type="domain" description="Ig-like" evidence="25">
    <location>
        <begin position="2038"/>
        <end position="2121"/>
    </location>
</feature>
<keyword evidence="6" id="KW-0732">Signal</keyword>
<keyword evidence="10" id="KW-0130">Cell adhesion</keyword>
<comment type="subunit">
    <text evidence="19">Has a strong tendency to aggregate in dimers or stellate structures. Interacts with other basement membrane components such as laminin, prolargin and collagen type IV. Interacts with COL13A1. Interacts with FGFBP1. Interacts with VWA1. Interacts (via C-terminus) with ECM1 (via C-terminus). Interacts with SVEP1.</text>
</comment>
<dbReference type="PROSITE" id="PS01209">
    <property type="entry name" value="LDLRA_1"/>
    <property type="match status" value="3"/>
</dbReference>
<dbReference type="SMART" id="SM00408">
    <property type="entry name" value="IGc2"/>
    <property type="match status" value="8"/>
</dbReference>
<evidence type="ECO:0000256" key="22">
    <source>
        <dbReference type="PROSITE-ProRule" id="PRU00460"/>
    </source>
</evidence>
<keyword evidence="5" id="KW-0479">Metal-binding</keyword>
<dbReference type="GO" id="GO:0005796">
    <property type="term" value="C:Golgi lumen"/>
    <property type="evidence" value="ECO:0007669"/>
    <property type="project" value="UniProtKB-ARBA"/>
</dbReference>
<accession>A0A670JZB7</accession>
<evidence type="ECO:0000256" key="6">
    <source>
        <dbReference type="ARBA" id="ARBA00022729"/>
    </source>
</evidence>
<dbReference type="Pfam" id="PF07679">
    <property type="entry name" value="I-set"/>
    <property type="match status" value="1"/>
</dbReference>
<dbReference type="SMART" id="SM00200">
    <property type="entry name" value="SEA"/>
    <property type="match status" value="1"/>
</dbReference>
<dbReference type="Gene3D" id="4.10.400.10">
    <property type="entry name" value="Low-density Lipoprotein Receptor"/>
    <property type="match status" value="4"/>
</dbReference>
<dbReference type="SUPFAM" id="SSF48726">
    <property type="entry name" value="Immunoglobulin"/>
    <property type="match status" value="9"/>
</dbReference>
<feature type="disulfide bond" evidence="21">
    <location>
        <begin position="274"/>
        <end position="289"/>
    </location>
</feature>
<keyword evidence="11" id="KW-0175">Coiled coil</keyword>
<dbReference type="GO" id="GO:0050808">
    <property type="term" value="P:synapse organization"/>
    <property type="evidence" value="ECO:0007669"/>
    <property type="project" value="TreeGrafter"/>
</dbReference>
<evidence type="ECO:0000256" key="14">
    <source>
        <dbReference type="ARBA" id="ARBA00023207"/>
    </source>
</evidence>
<dbReference type="FunFam" id="4.10.400.10:FF:000065">
    <property type="entry name" value="Transmembrane protease serine 7"/>
    <property type="match status" value="1"/>
</dbReference>
<reference evidence="27 28" key="1">
    <citation type="journal article" date="2019" name="Proc. Natl. Acad. Sci. U.S.A.">
        <title>Regulatory changes in pterin and carotenoid genes underlie balanced color polymorphisms in the wall lizard.</title>
        <authorList>
            <person name="Andrade P."/>
            <person name="Pinho C."/>
            <person name="Perez I de Lanuza G."/>
            <person name="Afonso S."/>
            <person name="Brejcha J."/>
            <person name="Rubin C.J."/>
            <person name="Wallerman O."/>
            <person name="Pereira P."/>
            <person name="Sabatino S.J."/>
            <person name="Bellati A."/>
            <person name="Pellitteri-Rosa D."/>
            <person name="Bosakova Z."/>
            <person name="Bunikis I."/>
            <person name="Carretero M.A."/>
            <person name="Feiner N."/>
            <person name="Marsik P."/>
            <person name="Pauperio F."/>
            <person name="Salvi D."/>
            <person name="Soler L."/>
            <person name="While G.M."/>
            <person name="Uller T."/>
            <person name="Font E."/>
            <person name="Andersson L."/>
            <person name="Carneiro M."/>
        </authorList>
    </citation>
    <scope>NUCLEOTIDE SEQUENCE</scope>
</reference>
<dbReference type="Pfam" id="PF00052">
    <property type="entry name" value="Laminin_B"/>
    <property type="match status" value="3"/>
</dbReference>
<evidence type="ECO:0000256" key="17">
    <source>
        <dbReference type="ARBA" id="ARBA00058618"/>
    </source>
</evidence>
<feature type="compositionally biased region" description="Polar residues" evidence="23">
    <location>
        <begin position="484"/>
        <end position="501"/>
    </location>
</feature>
<evidence type="ECO:0000256" key="2">
    <source>
        <dbReference type="ARBA" id="ARBA00022525"/>
    </source>
</evidence>
<feature type="domain" description="Laminin EGF-like" evidence="24">
    <location>
        <begin position="1456"/>
        <end position="1505"/>
    </location>
</feature>
<keyword evidence="3" id="KW-0272">Extracellular matrix</keyword>
<evidence type="ECO:0000256" key="23">
    <source>
        <dbReference type="SAM" id="MobiDB-lite"/>
    </source>
</evidence>
<evidence type="ECO:0000259" key="26">
    <source>
        <dbReference type="PROSITE" id="PS51115"/>
    </source>
</evidence>
<dbReference type="FunFam" id="2.60.40.10:FF:000700">
    <property type="entry name" value="Basement membrane-specific heparan sulfate proteoglycan core protein"/>
    <property type="match status" value="1"/>
</dbReference>
<feature type="domain" description="Laminin EGF-like" evidence="24">
    <location>
        <begin position="1168"/>
        <end position="1217"/>
    </location>
</feature>
<evidence type="ECO:0000256" key="5">
    <source>
        <dbReference type="ARBA" id="ARBA00022723"/>
    </source>
</evidence>
<evidence type="ECO:0000259" key="25">
    <source>
        <dbReference type="PROSITE" id="PS50835"/>
    </source>
</evidence>
<evidence type="ECO:0000256" key="4">
    <source>
        <dbReference type="ARBA" id="ARBA00022657"/>
    </source>
</evidence>
<feature type="domain" description="Laminin IV type A" evidence="26">
    <location>
        <begin position="475"/>
        <end position="660"/>
    </location>
</feature>
<evidence type="ECO:0000256" key="12">
    <source>
        <dbReference type="ARBA" id="ARBA00023157"/>
    </source>
</evidence>
<comment type="subcellular location">
    <subcellularLocation>
        <location evidence="1">Secreted</location>
        <location evidence="1">Extracellular space</location>
        <location evidence="1">Extracellular matrix</location>
        <location evidence="1">Basement membrane</location>
    </subcellularLocation>
</comment>
<dbReference type="SMART" id="SM00180">
    <property type="entry name" value="EGF_Lam"/>
    <property type="match status" value="7"/>
</dbReference>
<evidence type="ECO:0000256" key="18">
    <source>
        <dbReference type="ARBA" id="ARBA00059829"/>
    </source>
</evidence>
<organism evidence="27 28">
    <name type="scientific">Podarcis muralis</name>
    <name type="common">Wall lizard</name>
    <name type="synonym">Lacerta muralis</name>
    <dbReference type="NCBI Taxonomy" id="64176"/>
    <lineage>
        <taxon>Eukaryota</taxon>
        <taxon>Metazoa</taxon>
        <taxon>Chordata</taxon>
        <taxon>Craniata</taxon>
        <taxon>Vertebrata</taxon>
        <taxon>Euteleostomi</taxon>
        <taxon>Lepidosauria</taxon>
        <taxon>Squamata</taxon>
        <taxon>Bifurcata</taxon>
        <taxon>Unidentata</taxon>
        <taxon>Episquamata</taxon>
        <taxon>Laterata</taxon>
        <taxon>Lacertibaenia</taxon>
        <taxon>Lacertidae</taxon>
        <taxon>Podarcis</taxon>
    </lineage>
</organism>
<feature type="domain" description="Ig-like" evidence="25">
    <location>
        <begin position="1941"/>
        <end position="2023"/>
    </location>
</feature>
<dbReference type="FunFam" id="2.10.25.10:FF:000033">
    <property type="entry name" value="Laminin subunit alpha 2"/>
    <property type="match status" value="1"/>
</dbReference>
<evidence type="ECO:0000256" key="19">
    <source>
        <dbReference type="ARBA" id="ARBA00063958"/>
    </source>
</evidence>
<reference evidence="27" key="3">
    <citation type="submission" date="2025-09" db="UniProtKB">
        <authorList>
            <consortium name="Ensembl"/>
        </authorList>
    </citation>
    <scope>IDENTIFICATION</scope>
</reference>
<dbReference type="FunFam" id="2.10.25.10:FF:000454">
    <property type="entry name" value="Laminin subunit alpha 1"/>
    <property type="match status" value="1"/>
</dbReference>
<feature type="disulfide bond" evidence="21">
    <location>
        <begin position="318"/>
        <end position="333"/>
    </location>
</feature>
<dbReference type="GO" id="GO:0030424">
    <property type="term" value="C:axon"/>
    <property type="evidence" value="ECO:0007669"/>
    <property type="project" value="TreeGrafter"/>
</dbReference>
<evidence type="ECO:0000256" key="11">
    <source>
        <dbReference type="ARBA" id="ARBA00023054"/>
    </source>
</evidence>
<evidence type="ECO:0000256" key="1">
    <source>
        <dbReference type="ARBA" id="ARBA00004302"/>
    </source>
</evidence>
<keyword evidence="15 22" id="KW-0424">Laminin EGF-like domain</keyword>
<gene>
    <name evidence="27" type="primary">HSPG2</name>
</gene>
<dbReference type="CDD" id="cd00096">
    <property type="entry name" value="Ig"/>
    <property type="match status" value="1"/>
</dbReference>
<proteinExistence type="predicted"/>
<feature type="disulfide bond" evidence="22">
    <location>
        <begin position="713"/>
        <end position="722"/>
    </location>
</feature>
<dbReference type="FunFam" id="2.10.25.10:FF:000065">
    <property type="entry name" value="Laminin subunit beta 1"/>
    <property type="match status" value="1"/>
</dbReference>
<feature type="domain" description="Ig-like" evidence="25">
    <location>
        <begin position="2125"/>
        <end position="2207"/>
    </location>
</feature>
<comment type="function">
    <text evidence="18">Integral component of basement membranes. Component of the glomerular basement membrane (GBM), responsible for the fixed negative electrostatic membrane charge, and which provides a barrier which is both size- and charge-selective. It serves as an attachment substrate for cells. Plays essential roles in vascularization. Critical for normal heart development and for regulating the vascular response to injury. Also required for avascular cartilage development.</text>
</comment>
<reference evidence="27" key="2">
    <citation type="submission" date="2025-08" db="UniProtKB">
        <authorList>
            <consortium name="Ensembl"/>
        </authorList>
    </citation>
    <scope>IDENTIFICATION</scope>
</reference>
<evidence type="ECO:0000256" key="3">
    <source>
        <dbReference type="ARBA" id="ARBA00022530"/>
    </source>
</evidence>
<evidence type="ECO:0000256" key="8">
    <source>
        <dbReference type="ARBA" id="ARBA00022837"/>
    </source>
</evidence>
<dbReference type="FunFam" id="4.10.400.10:FF:000058">
    <property type="entry name" value="Basement membrane-specific heparan sulfate proteoglycan core protein"/>
    <property type="match status" value="1"/>
</dbReference>
<keyword evidence="7" id="KW-0677">Repeat</keyword>
<feature type="disulfide bond" evidence="21">
    <location>
        <begin position="222"/>
        <end position="240"/>
    </location>
</feature>
<dbReference type="PROSITE" id="PS50027">
    <property type="entry name" value="EGF_LAM_2"/>
    <property type="match status" value="5"/>
</dbReference>
<dbReference type="GO" id="GO:0002009">
    <property type="term" value="P:morphogenesis of an epithelium"/>
    <property type="evidence" value="ECO:0007669"/>
    <property type="project" value="UniProtKB-ARBA"/>
</dbReference>
<feature type="disulfide bond" evidence="21">
    <location>
        <begin position="215"/>
        <end position="227"/>
    </location>
</feature>
<dbReference type="InterPro" id="IPR000034">
    <property type="entry name" value="Laminin_IV"/>
</dbReference>
<dbReference type="Pfam" id="PF13927">
    <property type="entry name" value="Ig_3"/>
    <property type="match status" value="7"/>
</dbReference>
<feature type="disulfide bond" evidence="21">
    <location>
        <begin position="262"/>
        <end position="280"/>
    </location>
</feature>
<dbReference type="FunFam" id="2.60.40.10:FF:000349">
    <property type="entry name" value="Basement membrane-specific heparan sulfate proteoglycan core protein"/>
    <property type="match status" value="1"/>
</dbReference>
<evidence type="ECO:0000256" key="13">
    <source>
        <dbReference type="ARBA" id="ARBA00023180"/>
    </source>
</evidence>
<dbReference type="InterPro" id="IPR013783">
    <property type="entry name" value="Ig-like_fold"/>
</dbReference>
<feature type="domain" description="Ig-like" evidence="25">
    <location>
        <begin position="1567"/>
        <end position="1656"/>
    </location>
</feature>
<dbReference type="InterPro" id="IPR000742">
    <property type="entry name" value="EGF"/>
</dbReference>
<keyword evidence="28" id="KW-1185">Reference proteome</keyword>
<dbReference type="CDD" id="cd05754">
    <property type="entry name" value="IgI_Perlecan_like"/>
    <property type="match status" value="1"/>
</dbReference>
<evidence type="ECO:0000256" key="20">
    <source>
        <dbReference type="ARBA" id="ARBA00071089"/>
    </source>
</evidence>
<dbReference type="SUPFAM" id="SSF57424">
    <property type="entry name" value="LDL receptor-like module"/>
    <property type="match status" value="4"/>
</dbReference>
<feature type="disulfide bond" evidence="21">
    <location>
        <begin position="234"/>
        <end position="249"/>
    </location>
</feature>
<feature type="disulfide bond" evidence="22">
    <location>
        <begin position="1188"/>
        <end position="1197"/>
    </location>
</feature>
<evidence type="ECO:0000256" key="7">
    <source>
        <dbReference type="ARBA" id="ARBA00022737"/>
    </source>
</evidence>